<dbReference type="InterPro" id="IPR003591">
    <property type="entry name" value="Leu-rich_rpt_typical-subtyp"/>
</dbReference>
<dbReference type="EMBL" id="LN714476">
    <property type="protein sequence ID" value="CEL64702.1"/>
    <property type="molecule type" value="Genomic_DNA"/>
</dbReference>
<feature type="region of interest" description="Disordered" evidence="3">
    <location>
        <begin position="1703"/>
        <end position="1729"/>
    </location>
</feature>
<name>A0A0F7U8J1_NEOCL</name>
<accession>A0A0F7U8J1</accession>
<feature type="region of interest" description="Disordered" evidence="3">
    <location>
        <begin position="1"/>
        <end position="52"/>
    </location>
</feature>
<dbReference type="InterPro" id="IPR001611">
    <property type="entry name" value="Leu-rich_rpt"/>
</dbReference>
<dbReference type="PANTHER" id="PTHR15454:SF56">
    <property type="entry name" value="PROTEIN PHOSPHATASE 1 REGULATORY SUBUNIT 7-RELATED"/>
    <property type="match status" value="1"/>
</dbReference>
<proteinExistence type="predicted"/>
<dbReference type="InterPro" id="IPR016024">
    <property type="entry name" value="ARM-type_fold"/>
</dbReference>
<reference evidence="4" key="1">
    <citation type="journal article" date="2015" name="PLoS ONE">
        <title>Comprehensive Evaluation of Toxoplasma gondii VEG and Neospora caninum LIV Genomes with Tachyzoite Stage Transcriptome and Proteome Defines Novel Transcript Features.</title>
        <authorList>
            <person name="Ramaprasad A."/>
            <person name="Mourier T."/>
            <person name="Naeem R."/>
            <person name="Malas T.B."/>
            <person name="Moussa E."/>
            <person name="Panigrahi A."/>
            <person name="Vermont S.J."/>
            <person name="Otto T.D."/>
            <person name="Wastling J."/>
            <person name="Pain A."/>
        </authorList>
    </citation>
    <scope>NUCLEOTIDE SEQUENCE</scope>
    <source>
        <strain evidence="4">Liverpool</strain>
    </source>
</reference>
<dbReference type="Pfam" id="PF13516">
    <property type="entry name" value="LRR_6"/>
    <property type="match status" value="1"/>
</dbReference>
<evidence type="ECO:0000313" key="4">
    <source>
        <dbReference type="EMBL" id="CEL64702.1"/>
    </source>
</evidence>
<dbReference type="PROSITE" id="PS51450">
    <property type="entry name" value="LRR"/>
    <property type="match status" value="1"/>
</dbReference>
<dbReference type="SUPFAM" id="SSF52058">
    <property type="entry name" value="L domain-like"/>
    <property type="match status" value="1"/>
</dbReference>
<evidence type="ECO:0000256" key="3">
    <source>
        <dbReference type="SAM" id="MobiDB-lite"/>
    </source>
</evidence>
<protein>
    <submittedName>
        <fullName evidence="4">Leucine rich repeat-containing protein</fullName>
    </submittedName>
</protein>
<feature type="compositionally biased region" description="Basic and acidic residues" evidence="3">
    <location>
        <begin position="1711"/>
        <end position="1720"/>
    </location>
</feature>
<feature type="compositionally biased region" description="Low complexity" evidence="3">
    <location>
        <begin position="26"/>
        <end position="44"/>
    </location>
</feature>
<gene>
    <name evidence="4" type="ORF">BN1204_005830</name>
</gene>
<dbReference type="PANTHER" id="PTHR15454">
    <property type="entry name" value="NISCHARIN RELATED"/>
    <property type="match status" value="1"/>
</dbReference>
<dbReference type="SMART" id="SM00369">
    <property type="entry name" value="LRR_TYP"/>
    <property type="match status" value="4"/>
</dbReference>
<sequence length="1862" mass="208423">MFRRWRKGGSSPKAPPAGNAGARGVSLSPRTASPSSPSSPASRAGKNDAPARGGVYTSLSEEVFQKFIGPGWPRERLQVLDFSSAAFCLETVTGPDGGLLNPRLRVQNLAELNLSNNALTGGSEGAEGETGGVNDVVSAANGFRRLTKLILTRNLIERLDLWLPSLQVLVVDSNRLKAMPPLAGLRNLQILNLAHNKIADWWMGIDLCPKLQVLNMSYNEMSFLPSQALRYLEVFSSLKHLTEVDLQGNPFSLLFPEHAAPLLHFSLVAGAKLQVVNGEEVSASGRLAAANDSAGIFNRIDEYDDLFMDRQEAAESRPDVSRYAHVEEEKGHASALQMMKLLEEALQGDRSLERSVKFFDLCSQVYNADDEDALKDLWANVERSDTAKRSLAKQLVDSALVLMERDERSRPLILRGLAKLCVVKEGNMSVECLRGISLLIQQQEVAGGAESDSFDAAQVLAEVVLPALTDRDYDELHTLSVIKGISSMKPCRRLAEALGSCIPLLSDLLQSIATEETVYRVIAIACMSAENCVEATGQGIPQSICQTLLQTELPTDETGRQLYNDLCSIAGRCAWHVRKAALYMTKAKLHTEVFLFYMRNLMGERLPSSRLSVREAKLCYGLMMGVYGMMKNNPEAMKECCEHYHLADLLLPALKEGTANPLILAASATGMRVILEDATQRGQLLRYVTEEMHHLVPLLQYLGGSRYAAICDQAAYLERNVDSLPFTPEVPPLSGLNNPYVLKPLAAVAELIAFYLTEEGDAYCLGINEKLCGAHREQFLLNLLQVRDSEVKLAAMLCLCKVPVRYIDIDTLQSVVALLPALHHPENGRNGAVLRLAVQLLARVVSDPNSHACGQLVKRLADSVVDEVYKVLVRNLTFRSSTTSKQAEQDRELLSTACVDFLRRASAVEGFRFSMRATQVGGFFTAIIKAEERQIKWVSADAFDVAVERTWTGREMKFLLLNLSGLERVDVRMKLAFRLLSRIADVLEGHPDHLDAREEQISLSFLAKREQNMWDDAETRRRQMYLDDTERQDRANQQSEFVRLRVAERLLLLLMPLASADANCRFAQQKREKRDVEYWAGRFKADIEDMEDDIARRAEEAEARALAEAEGSADTAAKVIPRVAARRKARNRFRQQKEEEEVDDPALENLHEDPGDSVQARERLMEVLMNTDLTVDPETAAMYTQGGSPMYGADGLWLNLSKGFMNVPWIIAAYLRCLYACIQGATSSAVVNDTIATLRRVAFLRKLISLIEACPVMTCHVAAKFFRLMNHVLRMQPHQAAESMDLVINYALMTDFSVYVTHPLLFVLKHSASRPLNREEQASDGLPTFLFILCGEMASFFSMLARQTSYVKYSSEYEVQKWATEIALEKFFTPATLRALVGMLLFDIQIDAGTSHGSYISHLFADLAPMRERMRIECLTMLSVIVQRCPARLGYEALEALQVARVFNHHPIRNSILYELLDDANTGHFRATLELLLSEHAQRAERILQLAVVYWWTAASHLNTPPVRQVVAVTNYAFYILDKPAGLSDPSTPEVEYHHEKSGRIRIVGKKKYRDMTRVVKGFPSSDWLAVGWKESRPNGQGFEEVFDIIICDKLLAAAPVIECLHAISGRVDEERVEVLKDAVMKECVLTIVDPKLIEAASIAFRQRVSEEARKAKEKPNPADRYQALFVLTLSEVYEINVNWKFWFCLNPLACREAGGIREADEDDDKDNPTRLRGPEEQGGGLGNFVGWMEDEDNSWAHDRMQDDRNEAIENSNEVPSWMDMMGNATAPHLRRLQAAKANLLTVTFRGSIEDIRQVEFAGKEESTVEMTFRQGKGSSATQEVVTVVFSDDGAREQWRRALAKALNRTDESDSWMRRWKS</sequence>
<keyword evidence="1" id="KW-0433">Leucine-rich repeat</keyword>
<dbReference type="GO" id="GO:0005737">
    <property type="term" value="C:cytoplasm"/>
    <property type="evidence" value="ECO:0007669"/>
    <property type="project" value="TreeGrafter"/>
</dbReference>
<dbReference type="Gene3D" id="3.80.10.10">
    <property type="entry name" value="Ribonuclease Inhibitor"/>
    <property type="match status" value="1"/>
</dbReference>
<evidence type="ECO:0000256" key="1">
    <source>
        <dbReference type="ARBA" id="ARBA00022614"/>
    </source>
</evidence>
<feature type="region of interest" description="Disordered" evidence="3">
    <location>
        <begin position="1130"/>
        <end position="1155"/>
    </location>
</feature>
<keyword evidence="2" id="KW-0677">Repeat</keyword>
<organism evidence="4">
    <name type="scientific">Neospora caninum (strain Liverpool)</name>
    <dbReference type="NCBI Taxonomy" id="572307"/>
    <lineage>
        <taxon>Eukaryota</taxon>
        <taxon>Sar</taxon>
        <taxon>Alveolata</taxon>
        <taxon>Apicomplexa</taxon>
        <taxon>Conoidasida</taxon>
        <taxon>Coccidia</taxon>
        <taxon>Eucoccidiorida</taxon>
        <taxon>Eimeriorina</taxon>
        <taxon>Sarcocystidae</taxon>
        <taxon>Neospora</taxon>
    </lineage>
</organism>
<dbReference type="SUPFAM" id="SSF48371">
    <property type="entry name" value="ARM repeat"/>
    <property type="match status" value="1"/>
</dbReference>
<evidence type="ECO:0000256" key="2">
    <source>
        <dbReference type="ARBA" id="ARBA00022737"/>
    </source>
</evidence>
<dbReference type="InterPro" id="IPR032675">
    <property type="entry name" value="LRR_dom_sf"/>
</dbReference>